<organism evidence="2 3">
    <name type="scientific">Corynebacterium choanae</name>
    <dbReference type="NCBI Taxonomy" id="1862358"/>
    <lineage>
        <taxon>Bacteria</taxon>
        <taxon>Bacillati</taxon>
        <taxon>Actinomycetota</taxon>
        <taxon>Actinomycetes</taxon>
        <taxon>Mycobacteriales</taxon>
        <taxon>Corynebacteriaceae</taxon>
        <taxon>Corynebacterium</taxon>
    </lineage>
</organism>
<gene>
    <name evidence="2" type="primary">ycnE</name>
    <name evidence="2" type="ORF">CCHOA_10800</name>
</gene>
<reference evidence="2 3" key="1">
    <citation type="submission" date="2018-11" db="EMBL/GenBank/DDBJ databases">
        <authorList>
            <person name="Kleinhagauer T."/>
            <person name="Glaeser S.P."/>
            <person name="Spergser J."/>
            <person name="Ruckert C."/>
            <person name="Kaempfer P."/>
            <person name="Busse H.-J."/>
        </authorList>
    </citation>
    <scope>NUCLEOTIDE SEQUENCE [LARGE SCALE GENOMIC DNA]</scope>
    <source>
        <strain evidence="2 3">200CH</strain>
    </source>
</reference>
<dbReference type="SUPFAM" id="SSF54909">
    <property type="entry name" value="Dimeric alpha+beta barrel"/>
    <property type="match status" value="1"/>
</dbReference>
<dbReference type="PANTHER" id="PTHR33336">
    <property type="entry name" value="QUINOL MONOOXYGENASE YGIN-RELATED"/>
    <property type="match status" value="1"/>
</dbReference>
<dbReference type="Gene3D" id="3.30.70.100">
    <property type="match status" value="1"/>
</dbReference>
<dbReference type="Pfam" id="PF03992">
    <property type="entry name" value="ABM"/>
    <property type="match status" value="1"/>
</dbReference>
<dbReference type="InterPro" id="IPR007138">
    <property type="entry name" value="ABM_dom"/>
</dbReference>
<dbReference type="AlphaFoldDB" id="A0A3G6J9F5"/>
<dbReference type="EMBL" id="CP033896">
    <property type="protein sequence ID" value="AZA14539.1"/>
    <property type="molecule type" value="Genomic_DNA"/>
</dbReference>
<sequence length="107" mass="12226">MILINAKFTVKDEYVDTFLDRVADFTADTRAEEGNIFFNWYRSTEESNVFYLAEAFADDAAEAHVTSAHFKKAQQEIPPLLVSTPDVINTLIEGKTEWDKLGEFEVK</sequence>
<keyword evidence="2" id="KW-0503">Monooxygenase</keyword>
<dbReference type="OrthoDB" id="8452260at2"/>
<dbReference type="InterPro" id="IPR050744">
    <property type="entry name" value="AI-2_Isomerase_LsrG"/>
</dbReference>
<dbReference type="PANTHER" id="PTHR33336:SF3">
    <property type="entry name" value="ABM DOMAIN-CONTAINING PROTEIN"/>
    <property type="match status" value="1"/>
</dbReference>
<dbReference type="KEGG" id="ccho:CCHOA_10800"/>
<proteinExistence type="predicted"/>
<keyword evidence="2" id="KW-0560">Oxidoreductase</keyword>
<dbReference type="GO" id="GO:0004497">
    <property type="term" value="F:monooxygenase activity"/>
    <property type="evidence" value="ECO:0007669"/>
    <property type="project" value="UniProtKB-KW"/>
</dbReference>
<dbReference type="InterPro" id="IPR011008">
    <property type="entry name" value="Dimeric_a/b-barrel"/>
</dbReference>
<evidence type="ECO:0000313" key="2">
    <source>
        <dbReference type="EMBL" id="AZA14539.1"/>
    </source>
</evidence>
<name>A0A3G6J9F5_9CORY</name>
<evidence type="ECO:0000313" key="3">
    <source>
        <dbReference type="Proteomes" id="UP000269019"/>
    </source>
</evidence>
<keyword evidence="3" id="KW-1185">Reference proteome</keyword>
<dbReference type="EC" id="1.-.-.-" evidence="2"/>
<feature type="domain" description="ABM" evidence="1">
    <location>
        <begin position="2"/>
        <end position="89"/>
    </location>
</feature>
<dbReference type="RefSeq" id="WP_123930011.1">
    <property type="nucleotide sequence ID" value="NZ_CP033896.1"/>
</dbReference>
<accession>A0A3G6J9F5</accession>
<protein>
    <submittedName>
        <fullName evidence="2">Monooxygenase YcnE</fullName>
        <ecNumber evidence="2">1.-.-.-</ecNumber>
    </submittedName>
</protein>
<evidence type="ECO:0000259" key="1">
    <source>
        <dbReference type="PROSITE" id="PS51725"/>
    </source>
</evidence>
<dbReference type="Proteomes" id="UP000269019">
    <property type="component" value="Chromosome"/>
</dbReference>
<dbReference type="PROSITE" id="PS51725">
    <property type="entry name" value="ABM"/>
    <property type="match status" value="1"/>
</dbReference>